<organism evidence="2 3">
    <name type="scientific">Escherichia coli</name>
    <dbReference type="NCBI Taxonomy" id="562"/>
    <lineage>
        <taxon>Bacteria</taxon>
        <taxon>Pseudomonadati</taxon>
        <taxon>Pseudomonadota</taxon>
        <taxon>Gammaproteobacteria</taxon>
        <taxon>Enterobacterales</taxon>
        <taxon>Enterobacteriaceae</taxon>
        <taxon>Escherichia</taxon>
    </lineage>
</organism>
<accession>A0A1V2GGJ2</accession>
<dbReference type="RefSeq" id="WP_076795215.1">
    <property type="nucleotide sequence ID" value="NZ_JBAGRA010000020.1"/>
</dbReference>
<evidence type="ECO:0000313" key="2">
    <source>
        <dbReference type="EMBL" id="ONG35191.1"/>
    </source>
</evidence>
<gene>
    <name evidence="2" type="ORF">BXT93_09565</name>
</gene>
<proteinExistence type="predicted"/>
<feature type="chain" id="PRO_5012211719" evidence="1">
    <location>
        <begin position="20"/>
        <end position="111"/>
    </location>
</feature>
<evidence type="ECO:0000313" key="3">
    <source>
        <dbReference type="Proteomes" id="UP000188967"/>
    </source>
</evidence>
<protein>
    <submittedName>
        <fullName evidence="2">Uncharacterized protein</fullName>
    </submittedName>
</protein>
<name>A0A1V2GGJ2_ECOLX</name>
<dbReference type="Proteomes" id="UP000188967">
    <property type="component" value="Unassembled WGS sequence"/>
</dbReference>
<keyword evidence="1" id="KW-0732">Signal</keyword>
<feature type="signal peptide" evidence="1">
    <location>
        <begin position="1"/>
        <end position="19"/>
    </location>
</feature>
<comment type="caution">
    <text evidence="2">The sequence shown here is derived from an EMBL/GenBank/DDBJ whole genome shotgun (WGS) entry which is preliminary data.</text>
</comment>
<dbReference type="EMBL" id="MTPS01000135">
    <property type="protein sequence ID" value="ONG35191.1"/>
    <property type="molecule type" value="Genomic_DNA"/>
</dbReference>
<sequence length="111" mass="12145">MLLRGIIATLLVAPLTSQAISMTAGDVQASEKIKYMQHVSGTDHSRMAAFVQADQTFTQWCGRSASVADLKRISHQDGFIALYDRLNNGQAQGMTQTKTLLLNDNPKFCKG</sequence>
<evidence type="ECO:0000256" key="1">
    <source>
        <dbReference type="SAM" id="SignalP"/>
    </source>
</evidence>
<reference evidence="2 3" key="1">
    <citation type="submission" date="2017-01" db="EMBL/GenBank/DDBJ databases">
        <title>Draft genome sequence of an E. coli strain isolated from human, in Amazon, Brazil.</title>
        <authorList>
            <person name="Moura Q."/>
            <person name="Fernandes M.R."/>
            <person name="Cerdeira L."/>
            <person name="Vianello M."/>
            <person name="Souza T.A."/>
            <person name="Ienne S."/>
            <person name="Lincopan N."/>
        </authorList>
    </citation>
    <scope>NUCLEOTIDE SEQUENCE [LARGE SCALE GENOMIC DNA]</scope>
    <source>
        <strain evidence="2 3">ICBEcBL-II-13</strain>
    </source>
</reference>
<dbReference type="AlphaFoldDB" id="A0A1V2GGJ2"/>